<protein>
    <submittedName>
        <fullName evidence="9">Iron chelate uptake ABC transporter family permease subunit</fullName>
    </submittedName>
</protein>
<feature type="transmembrane region" description="Helical" evidence="8">
    <location>
        <begin position="95"/>
        <end position="115"/>
    </location>
</feature>
<sequence length="339" mass="37262">MSVDHGPPPGRTSGVRHNADGGLLLSGRWWLVLLAAASVTLIALFMTLGSAGNWDFILPRRSVRVGALVLVAFAVATSTVLFQTITNNRILTPSIMGFDPLYILIQTTLAFSIGTHRWTTTDPALRYVVEIAIMVVFSSLLYRWLFTGASRSLHLMLLVGIIFGSFFRSLSSLMQRLIDPNEFQTLQDLFFASFGDVEPSLLFVSLVIVAGVTGYAWIIRHSFDVLALGRDTAINLGLEHQRLVSRILVMVAILVSVSTALVGPITFFGLLVANLAYLLAGSSRHRRTLPIAFLLAVIFLVGGQLILERAFQFDTSLSIIIEFIGGIVFIMLLLRRSPR</sequence>
<evidence type="ECO:0000256" key="7">
    <source>
        <dbReference type="ARBA" id="ARBA00023136"/>
    </source>
</evidence>
<feature type="transmembrane region" description="Helical" evidence="8">
    <location>
        <begin position="201"/>
        <end position="219"/>
    </location>
</feature>
<gene>
    <name evidence="9" type="ORF">LWF01_13800</name>
</gene>
<evidence type="ECO:0000256" key="6">
    <source>
        <dbReference type="ARBA" id="ARBA00022989"/>
    </source>
</evidence>
<evidence type="ECO:0000256" key="2">
    <source>
        <dbReference type="ARBA" id="ARBA00007935"/>
    </source>
</evidence>
<evidence type="ECO:0000256" key="5">
    <source>
        <dbReference type="ARBA" id="ARBA00022692"/>
    </source>
</evidence>
<name>A0ABY8QQA6_9MICO</name>
<dbReference type="Proteomes" id="UP001209083">
    <property type="component" value="Chromosome"/>
</dbReference>
<dbReference type="CDD" id="cd06550">
    <property type="entry name" value="TM_ABC_iron-siderophores_like"/>
    <property type="match status" value="1"/>
</dbReference>
<evidence type="ECO:0000256" key="8">
    <source>
        <dbReference type="SAM" id="Phobius"/>
    </source>
</evidence>
<feature type="transmembrane region" description="Helical" evidence="8">
    <location>
        <begin position="127"/>
        <end position="146"/>
    </location>
</feature>
<organism evidence="9 10">
    <name type="scientific">Saxibacter everestensis</name>
    <dbReference type="NCBI Taxonomy" id="2909229"/>
    <lineage>
        <taxon>Bacteria</taxon>
        <taxon>Bacillati</taxon>
        <taxon>Actinomycetota</taxon>
        <taxon>Actinomycetes</taxon>
        <taxon>Micrococcales</taxon>
        <taxon>Brevibacteriaceae</taxon>
        <taxon>Saxibacter</taxon>
    </lineage>
</organism>
<evidence type="ECO:0000256" key="3">
    <source>
        <dbReference type="ARBA" id="ARBA00022448"/>
    </source>
</evidence>
<feature type="transmembrane region" description="Helical" evidence="8">
    <location>
        <begin position="313"/>
        <end position="334"/>
    </location>
</feature>
<evidence type="ECO:0000256" key="1">
    <source>
        <dbReference type="ARBA" id="ARBA00004651"/>
    </source>
</evidence>
<dbReference type="Gene3D" id="1.10.3470.10">
    <property type="entry name" value="ABC transporter involved in vitamin B12 uptake, BtuC"/>
    <property type="match status" value="1"/>
</dbReference>
<keyword evidence="5 8" id="KW-0812">Transmembrane</keyword>
<evidence type="ECO:0000313" key="10">
    <source>
        <dbReference type="Proteomes" id="UP001209083"/>
    </source>
</evidence>
<keyword evidence="4" id="KW-1003">Cell membrane</keyword>
<feature type="transmembrane region" description="Helical" evidence="8">
    <location>
        <begin position="289"/>
        <end position="307"/>
    </location>
</feature>
<keyword evidence="3" id="KW-0813">Transport</keyword>
<feature type="transmembrane region" description="Helical" evidence="8">
    <location>
        <begin position="29"/>
        <end position="51"/>
    </location>
</feature>
<reference evidence="9 10" key="1">
    <citation type="submission" date="2023-05" db="EMBL/GenBank/DDBJ databases">
        <title>Lithophilousrod everest ZFBP1038 complete genpme.</title>
        <authorList>
            <person name="Tian M."/>
        </authorList>
    </citation>
    <scope>NUCLEOTIDE SEQUENCE [LARGE SCALE GENOMIC DNA]</scope>
    <source>
        <strain evidence="9 10">ZFBP1038</strain>
    </source>
</reference>
<keyword evidence="7 8" id="KW-0472">Membrane</keyword>
<dbReference type="Pfam" id="PF01032">
    <property type="entry name" value="FecCD"/>
    <property type="match status" value="1"/>
</dbReference>
<dbReference type="InterPro" id="IPR037294">
    <property type="entry name" value="ABC_BtuC-like"/>
</dbReference>
<proteinExistence type="inferred from homology"/>
<evidence type="ECO:0000256" key="4">
    <source>
        <dbReference type="ARBA" id="ARBA00022475"/>
    </source>
</evidence>
<dbReference type="SUPFAM" id="SSF81345">
    <property type="entry name" value="ABC transporter involved in vitamin B12 uptake, BtuC"/>
    <property type="match status" value="1"/>
</dbReference>
<keyword evidence="6 8" id="KW-1133">Transmembrane helix</keyword>
<feature type="transmembrane region" description="Helical" evidence="8">
    <location>
        <begin position="152"/>
        <end position="170"/>
    </location>
</feature>
<dbReference type="InterPro" id="IPR000522">
    <property type="entry name" value="ABC_transptr_permease_BtuC"/>
</dbReference>
<comment type="subcellular location">
    <subcellularLocation>
        <location evidence="1">Cell membrane</location>
        <topology evidence="1">Multi-pass membrane protein</topology>
    </subcellularLocation>
</comment>
<comment type="similarity">
    <text evidence="2">Belongs to the binding-protein-dependent transport system permease family. FecCD subfamily.</text>
</comment>
<feature type="transmembrane region" description="Helical" evidence="8">
    <location>
        <begin position="247"/>
        <end position="277"/>
    </location>
</feature>
<evidence type="ECO:0000313" key="9">
    <source>
        <dbReference type="EMBL" id="WGW11160.1"/>
    </source>
</evidence>
<accession>A0ABY8QQA6</accession>
<dbReference type="PANTHER" id="PTHR30472">
    <property type="entry name" value="FERRIC ENTEROBACTIN TRANSPORT SYSTEM PERMEASE PROTEIN"/>
    <property type="match status" value="1"/>
</dbReference>
<dbReference type="RefSeq" id="WP_349637943.1">
    <property type="nucleotide sequence ID" value="NZ_CP090958.1"/>
</dbReference>
<dbReference type="PANTHER" id="PTHR30472:SF19">
    <property type="entry name" value="PETROBACTIN IMPORT SYSTEM PERMEASE PROTEIN YCLO"/>
    <property type="match status" value="1"/>
</dbReference>
<feature type="transmembrane region" description="Helical" evidence="8">
    <location>
        <begin position="63"/>
        <end position="83"/>
    </location>
</feature>
<keyword evidence="10" id="KW-1185">Reference proteome</keyword>
<dbReference type="EMBL" id="CP090958">
    <property type="protein sequence ID" value="WGW11160.1"/>
    <property type="molecule type" value="Genomic_DNA"/>
</dbReference>